<sequence>LDVVEEKGQRSLIEPCQEGRQVLVWVAADQSSAPCRPGDGGRLNLVLLGKINLQRWDYFYNGTIKGESGMLACCQQWRVFRVKVSRCERCVYFRKECWIGESPLCEELI</sequence>
<comment type="caution">
    <text evidence="1">The sequence shown here is derived from an EMBL/GenBank/DDBJ whole genome shotgun (WGS) entry which is preliminary data.</text>
</comment>
<gene>
    <name evidence="1" type="primary">rnf213</name>
    <name evidence="1" type="ORF">DAT39_021593</name>
</gene>
<dbReference type="Proteomes" id="UP000727407">
    <property type="component" value="Unassembled WGS sequence"/>
</dbReference>
<evidence type="ECO:0000313" key="1">
    <source>
        <dbReference type="EMBL" id="KAF5888711.1"/>
    </source>
</evidence>
<proteinExistence type="predicted"/>
<name>A0A8J4TPB9_CLAMG</name>
<dbReference type="EMBL" id="QNUK01000933">
    <property type="protein sequence ID" value="KAF5888711.1"/>
    <property type="molecule type" value="Genomic_DNA"/>
</dbReference>
<keyword evidence="2" id="KW-1185">Reference proteome</keyword>
<evidence type="ECO:0000313" key="2">
    <source>
        <dbReference type="Proteomes" id="UP000727407"/>
    </source>
</evidence>
<protein>
    <submittedName>
        <fullName evidence="1">E3 ubiquitin-protein ligase</fullName>
    </submittedName>
</protein>
<accession>A0A8J4TPB9</accession>
<feature type="non-terminal residue" evidence="1">
    <location>
        <position position="1"/>
    </location>
</feature>
<reference evidence="1" key="1">
    <citation type="submission" date="2020-07" db="EMBL/GenBank/DDBJ databases">
        <title>Clarias magur genome sequencing, assembly and annotation.</title>
        <authorList>
            <person name="Kushwaha B."/>
            <person name="Kumar R."/>
            <person name="Das P."/>
            <person name="Joshi C.G."/>
            <person name="Kumar D."/>
            <person name="Nagpure N.S."/>
            <person name="Pandey M."/>
            <person name="Agarwal S."/>
            <person name="Srivastava S."/>
            <person name="Singh M."/>
            <person name="Sahoo L."/>
            <person name="Jayasankar P."/>
            <person name="Meher P.K."/>
            <person name="Koringa P.G."/>
            <person name="Iquebal M.A."/>
            <person name="Das S.P."/>
            <person name="Bit A."/>
            <person name="Patnaik S."/>
            <person name="Patel N."/>
            <person name="Shah T.M."/>
            <person name="Hinsu A."/>
            <person name="Jena J.K."/>
        </authorList>
    </citation>
    <scope>NUCLEOTIDE SEQUENCE</scope>
    <source>
        <strain evidence="1">CIFAMagur01</strain>
        <tissue evidence="1">Testis</tissue>
    </source>
</reference>
<dbReference type="AlphaFoldDB" id="A0A8J4TPB9"/>
<organism evidence="1 2">
    <name type="scientific">Clarias magur</name>
    <name type="common">Asian catfish</name>
    <name type="synonym">Macropteronotus magur</name>
    <dbReference type="NCBI Taxonomy" id="1594786"/>
    <lineage>
        <taxon>Eukaryota</taxon>
        <taxon>Metazoa</taxon>
        <taxon>Chordata</taxon>
        <taxon>Craniata</taxon>
        <taxon>Vertebrata</taxon>
        <taxon>Euteleostomi</taxon>
        <taxon>Actinopterygii</taxon>
        <taxon>Neopterygii</taxon>
        <taxon>Teleostei</taxon>
        <taxon>Ostariophysi</taxon>
        <taxon>Siluriformes</taxon>
        <taxon>Clariidae</taxon>
        <taxon>Clarias</taxon>
    </lineage>
</organism>